<comment type="similarity">
    <text evidence="1">Belongs to the LysR transcriptional regulatory family.</text>
</comment>
<dbReference type="InterPro" id="IPR005119">
    <property type="entry name" value="LysR_subst-bd"/>
</dbReference>
<feature type="domain" description="HTH lysR-type" evidence="5">
    <location>
        <begin position="4"/>
        <end position="61"/>
    </location>
</feature>
<dbReference type="InterPro" id="IPR036388">
    <property type="entry name" value="WH-like_DNA-bd_sf"/>
</dbReference>
<dbReference type="CDD" id="cd08440">
    <property type="entry name" value="PBP2_LTTR_like_4"/>
    <property type="match status" value="1"/>
</dbReference>
<evidence type="ECO:0000256" key="2">
    <source>
        <dbReference type="ARBA" id="ARBA00023015"/>
    </source>
</evidence>
<dbReference type="PANTHER" id="PTHR30419">
    <property type="entry name" value="HTH-TYPE TRANSCRIPTIONAL REGULATOR YBHD"/>
    <property type="match status" value="1"/>
</dbReference>
<sequence>MMDVTLRQLAAYAAVARAESFTAAAAELHLSQSSLSRAVADLERTLGMRLLERDTRNVRLTPAGAEALRIADQILSAHRAGLAQLGRYVSGERGTVALSTLPSVAAVLLPPVISAFRARRPQMTVRLLDGLERPVLQRVVDGDADFAVSTVARRTAGIRLRPLVRDRFDAVLPEHHPLAERSEVSWEDLGREPFLAVGADSSVRRMTDAAFAQAGLSADPAAEASSVATVGGLVAAGLGVSAMPALVHPLVAPGKLVRRPLVDPVVERRLHVVLPARRALPPGARRFLEQLEEFRGAGLRPGCGHGLPDGVFWEEGEAS</sequence>
<dbReference type="EMBL" id="ASQP01000473">
    <property type="protein sequence ID" value="OMI34256.1"/>
    <property type="molecule type" value="Genomic_DNA"/>
</dbReference>
<dbReference type="Pfam" id="PF00126">
    <property type="entry name" value="HTH_1"/>
    <property type="match status" value="1"/>
</dbReference>
<dbReference type="Pfam" id="PF03466">
    <property type="entry name" value="LysR_substrate"/>
    <property type="match status" value="1"/>
</dbReference>
<reference evidence="6 7" key="1">
    <citation type="submission" date="2013-05" db="EMBL/GenBank/DDBJ databases">
        <title>Genome sequence of Streptomyces sparsogenes DSM 40356.</title>
        <authorList>
            <person name="Coyne S."/>
            <person name="Seebeck F.P."/>
        </authorList>
    </citation>
    <scope>NUCLEOTIDE SEQUENCE [LARGE SCALE GENOMIC DNA]</scope>
    <source>
        <strain evidence="6 7">DSM 40356</strain>
    </source>
</reference>
<name>A0A1R1S7F9_9ACTN</name>
<dbReference type="Gene3D" id="1.10.10.10">
    <property type="entry name" value="Winged helix-like DNA-binding domain superfamily/Winged helix DNA-binding domain"/>
    <property type="match status" value="1"/>
</dbReference>
<evidence type="ECO:0000256" key="1">
    <source>
        <dbReference type="ARBA" id="ARBA00009437"/>
    </source>
</evidence>
<evidence type="ECO:0000313" key="6">
    <source>
        <dbReference type="EMBL" id="OMI34256.1"/>
    </source>
</evidence>
<protein>
    <submittedName>
        <fullName evidence="6">LysR family transcriptional regulator</fullName>
    </submittedName>
</protein>
<dbReference type="Proteomes" id="UP000186168">
    <property type="component" value="Unassembled WGS sequence"/>
</dbReference>
<dbReference type="GO" id="GO:0005829">
    <property type="term" value="C:cytosol"/>
    <property type="evidence" value="ECO:0007669"/>
    <property type="project" value="TreeGrafter"/>
</dbReference>
<keyword evidence="7" id="KW-1185">Reference proteome</keyword>
<evidence type="ECO:0000256" key="4">
    <source>
        <dbReference type="ARBA" id="ARBA00023163"/>
    </source>
</evidence>
<dbReference type="InterPro" id="IPR050950">
    <property type="entry name" value="HTH-type_LysR_regulators"/>
</dbReference>
<evidence type="ECO:0000256" key="3">
    <source>
        <dbReference type="ARBA" id="ARBA00023125"/>
    </source>
</evidence>
<gene>
    <name evidence="6" type="ORF">SPAR_37173</name>
</gene>
<keyword evidence="2" id="KW-0805">Transcription regulation</keyword>
<dbReference type="SUPFAM" id="SSF53850">
    <property type="entry name" value="Periplasmic binding protein-like II"/>
    <property type="match status" value="1"/>
</dbReference>
<dbReference type="AlphaFoldDB" id="A0A1R1S7F9"/>
<organism evidence="6 7">
    <name type="scientific">Streptomyces sparsogenes DSM 40356</name>
    <dbReference type="NCBI Taxonomy" id="1331668"/>
    <lineage>
        <taxon>Bacteria</taxon>
        <taxon>Bacillati</taxon>
        <taxon>Actinomycetota</taxon>
        <taxon>Actinomycetes</taxon>
        <taxon>Kitasatosporales</taxon>
        <taxon>Streptomycetaceae</taxon>
        <taxon>Streptomyces</taxon>
    </lineage>
</organism>
<dbReference type="PROSITE" id="PS50931">
    <property type="entry name" value="HTH_LYSR"/>
    <property type="match status" value="1"/>
</dbReference>
<dbReference type="InterPro" id="IPR000847">
    <property type="entry name" value="LysR_HTH_N"/>
</dbReference>
<keyword evidence="4" id="KW-0804">Transcription</keyword>
<dbReference type="PRINTS" id="PR00039">
    <property type="entry name" value="HTHLYSR"/>
</dbReference>
<proteinExistence type="inferred from homology"/>
<evidence type="ECO:0000259" key="5">
    <source>
        <dbReference type="PROSITE" id="PS50931"/>
    </source>
</evidence>
<comment type="caution">
    <text evidence="6">The sequence shown here is derived from an EMBL/GenBank/DDBJ whole genome shotgun (WGS) entry which is preliminary data.</text>
</comment>
<dbReference type="STRING" id="67365.GCA_001704635_01599"/>
<dbReference type="GO" id="GO:0003700">
    <property type="term" value="F:DNA-binding transcription factor activity"/>
    <property type="evidence" value="ECO:0007669"/>
    <property type="project" value="InterPro"/>
</dbReference>
<accession>A0A1R1S7F9</accession>
<dbReference type="PANTHER" id="PTHR30419:SF8">
    <property type="entry name" value="NITROGEN ASSIMILATION TRANSCRIPTIONAL ACTIVATOR-RELATED"/>
    <property type="match status" value="1"/>
</dbReference>
<keyword evidence="3" id="KW-0238">DNA-binding</keyword>
<dbReference type="InterPro" id="IPR036390">
    <property type="entry name" value="WH_DNA-bd_sf"/>
</dbReference>
<dbReference type="Gene3D" id="3.40.190.290">
    <property type="match status" value="1"/>
</dbReference>
<evidence type="ECO:0000313" key="7">
    <source>
        <dbReference type="Proteomes" id="UP000186168"/>
    </source>
</evidence>
<dbReference type="GO" id="GO:0003677">
    <property type="term" value="F:DNA binding"/>
    <property type="evidence" value="ECO:0007669"/>
    <property type="project" value="UniProtKB-KW"/>
</dbReference>
<dbReference type="SUPFAM" id="SSF46785">
    <property type="entry name" value="Winged helix' DNA-binding domain"/>
    <property type="match status" value="1"/>
</dbReference>
<dbReference type="FunFam" id="1.10.10.10:FF:000001">
    <property type="entry name" value="LysR family transcriptional regulator"/>
    <property type="match status" value="1"/>
</dbReference>